<comment type="catalytic activity">
    <reaction evidence="5">
        <text>L-seryl-[protein] + ATP = O-phospho-L-seryl-[protein] + ADP + H(+)</text>
        <dbReference type="Rhea" id="RHEA:17989"/>
        <dbReference type="Rhea" id="RHEA-COMP:9863"/>
        <dbReference type="Rhea" id="RHEA-COMP:11604"/>
        <dbReference type="ChEBI" id="CHEBI:15378"/>
        <dbReference type="ChEBI" id="CHEBI:29999"/>
        <dbReference type="ChEBI" id="CHEBI:30616"/>
        <dbReference type="ChEBI" id="CHEBI:83421"/>
        <dbReference type="ChEBI" id="CHEBI:456216"/>
        <dbReference type="EC" id="2.7.11.1"/>
    </reaction>
</comment>
<evidence type="ECO:0000256" key="1">
    <source>
        <dbReference type="ARBA" id="ARBA00012513"/>
    </source>
</evidence>
<dbReference type="GO" id="GO:0005524">
    <property type="term" value="F:ATP binding"/>
    <property type="evidence" value="ECO:0007669"/>
    <property type="project" value="InterPro"/>
</dbReference>
<accession>A0A803LV95</accession>
<evidence type="ECO:0000256" key="3">
    <source>
        <dbReference type="ARBA" id="ARBA00022777"/>
    </source>
</evidence>
<dbReference type="InterPro" id="IPR011009">
    <property type="entry name" value="Kinase-like_dom_sf"/>
</dbReference>
<dbReference type="GeneID" id="110709687"/>
<keyword evidence="3" id="KW-0808">Transferase</keyword>
<feature type="domain" description="Protein kinase" evidence="6">
    <location>
        <begin position="1"/>
        <end position="250"/>
    </location>
</feature>
<gene>
    <name evidence="7" type="primary">LOC110709687</name>
</gene>
<keyword evidence="3" id="KW-0418">Kinase</keyword>
<dbReference type="SUPFAM" id="SSF56112">
    <property type="entry name" value="Protein kinase-like (PK-like)"/>
    <property type="match status" value="1"/>
</dbReference>
<keyword evidence="8" id="KW-1185">Reference proteome</keyword>
<dbReference type="EC" id="2.7.11.1" evidence="1"/>
<dbReference type="EnsemblPlants" id="AUR62019139-RA">
    <property type="protein sequence ID" value="AUR62019139-RA:cds"/>
    <property type="gene ID" value="AUR62019139"/>
</dbReference>
<sequence>MASSSRYESEFETIVNNHNDLERDPTRQFIRFNKVVGIGTSKRVYEGLDTYNGIKIAWSKIEVGEITEAESNKRCQEAEMMKSLNHQNILKCYTYWYDGRKFINIITDLCSSGNLRDYILKHDLFHCTVKLAGFGVAVYKEAEYVNNASGGTPEYMAPEIYRGKMYNELVDIHSFGMTVLQMVTYDKIYCEYEGLDYLNDVIAAVEAGFFPVALSKVDDYDPQLLQFIQKCVAPASLRPAALELFREPFLVATGEHDRSQDRPTPSRFRSLRKLSLTRKSRAYTQFDSI</sequence>
<evidence type="ECO:0000313" key="7">
    <source>
        <dbReference type="EnsemblPlants" id="AUR62019139-RA:cds"/>
    </source>
</evidence>
<dbReference type="PANTHER" id="PTHR13902">
    <property type="entry name" value="SERINE/THREONINE-PROTEIN KINASE WNK WITH NO LYSINE -RELATED"/>
    <property type="match status" value="1"/>
</dbReference>
<comment type="catalytic activity">
    <reaction evidence="4">
        <text>L-threonyl-[protein] + ATP = O-phospho-L-threonyl-[protein] + ADP + H(+)</text>
        <dbReference type="Rhea" id="RHEA:46608"/>
        <dbReference type="Rhea" id="RHEA-COMP:11060"/>
        <dbReference type="Rhea" id="RHEA-COMP:11605"/>
        <dbReference type="ChEBI" id="CHEBI:15378"/>
        <dbReference type="ChEBI" id="CHEBI:30013"/>
        <dbReference type="ChEBI" id="CHEBI:30616"/>
        <dbReference type="ChEBI" id="CHEBI:61977"/>
        <dbReference type="ChEBI" id="CHEBI:456216"/>
        <dbReference type="EC" id="2.7.11.1"/>
    </reaction>
</comment>
<reference evidence="7" key="1">
    <citation type="journal article" date="2017" name="Nature">
        <title>The genome of Chenopodium quinoa.</title>
        <authorList>
            <person name="Jarvis D.E."/>
            <person name="Ho Y.S."/>
            <person name="Lightfoot D.J."/>
            <person name="Schmoeckel S.M."/>
            <person name="Li B."/>
            <person name="Borm T.J.A."/>
            <person name="Ohyanagi H."/>
            <person name="Mineta K."/>
            <person name="Michell C.T."/>
            <person name="Saber N."/>
            <person name="Kharbatia N.M."/>
            <person name="Rupper R.R."/>
            <person name="Sharp A.R."/>
            <person name="Dally N."/>
            <person name="Boughton B.A."/>
            <person name="Woo Y.H."/>
            <person name="Gao G."/>
            <person name="Schijlen E.G.W.M."/>
            <person name="Guo X."/>
            <person name="Momin A.A."/>
            <person name="Negrao S."/>
            <person name="Al-Babili S."/>
            <person name="Gehring C."/>
            <person name="Roessner U."/>
            <person name="Jung C."/>
            <person name="Murphy K."/>
            <person name="Arold S.T."/>
            <person name="Gojobori T."/>
            <person name="van der Linden C.G."/>
            <person name="van Loo E.N."/>
            <person name="Jellen E.N."/>
            <person name="Maughan P.J."/>
            <person name="Tester M."/>
        </authorList>
    </citation>
    <scope>NUCLEOTIDE SEQUENCE [LARGE SCALE GENOMIC DNA]</scope>
    <source>
        <strain evidence="7">cv. PI 614886</strain>
    </source>
</reference>
<dbReference type="Gene3D" id="1.10.510.10">
    <property type="entry name" value="Transferase(Phosphotransferase) domain 1"/>
    <property type="match status" value="1"/>
</dbReference>
<name>A0A803LV95_CHEQI</name>
<dbReference type="Gene3D" id="3.30.200.20">
    <property type="entry name" value="Phosphorylase Kinase, domain 1"/>
    <property type="match status" value="1"/>
</dbReference>
<evidence type="ECO:0000256" key="2">
    <source>
        <dbReference type="ARBA" id="ARBA00022527"/>
    </source>
</evidence>
<evidence type="ECO:0000313" key="8">
    <source>
        <dbReference type="Proteomes" id="UP000596660"/>
    </source>
</evidence>
<evidence type="ECO:0000256" key="4">
    <source>
        <dbReference type="ARBA" id="ARBA00047899"/>
    </source>
</evidence>
<dbReference type="InterPro" id="IPR050588">
    <property type="entry name" value="WNK_Ser-Thr_kinase"/>
</dbReference>
<proteinExistence type="predicted"/>
<dbReference type="AlphaFoldDB" id="A0A803LV95"/>
<evidence type="ECO:0000256" key="5">
    <source>
        <dbReference type="ARBA" id="ARBA00048679"/>
    </source>
</evidence>
<reference evidence="7" key="2">
    <citation type="submission" date="2021-03" db="UniProtKB">
        <authorList>
            <consortium name="EnsemblPlants"/>
        </authorList>
    </citation>
    <scope>IDENTIFICATION</scope>
</reference>
<keyword evidence="2" id="KW-0723">Serine/threonine-protein kinase</keyword>
<dbReference type="RefSeq" id="XP_021743601.1">
    <property type="nucleotide sequence ID" value="XM_021887909.1"/>
</dbReference>
<evidence type="ECO:0000259" key="6">
    <source>
        <dbReference type="PROSITE" id="PS50011"/>
    </source>
</evidence>
<dbReference type="PROSITE" id="PS50011">
    <property type="entry name" value="PROTEIN_KINASE_DOM"/>
    <property type="match status" value="1"/>
</dbReference>
<dbReference type="Gramene" id="AUR62019139-RA">
    <property type="protein sequence ID" value="AUR62019139-RA:cds"/>
    <property type="gene ID" value="AUR62019139"/>
</dbReference>
<organism evidence="7 8">
    <name type="scientific">Chenopodium quinoa</name>
    <name type="common">Quinoa</name>
    <dbReference type="NCBI Taxonomy" id="63459"/>
    <lineage>
        <taxon>Eukaryota</taxon>
        <taxon>Viridiplantae</taxon>
        <taxon>Streptophyta</taxon>
        <taxon>Embryophyta</taxon>
        <taxon>Tracheophyta</taxon>
        <taxon>Spermatophyta</taxon>
        <taxon>Magnoliopsida</taxon>
        <taxon>eudicotyledons</taxon>
        <taxon>Gunneridae</taxon>
        <taxon>Pentapetalae</taxon>
        <taxon>Caryophyllales</taxon>
        <taxon>Chenopodiaceae</taxon>
        <taxon>Chenopodioideae</taxon>
        <taxon>Atripliceae</taxon>
        <taxon>Chenopodium</taxon>
    </lineage>
</organism>
<dbReference type="InterPro" id="IPR000719">
    <property type="entry name" value="Prot_kinase_dom"/>
</dbReference>
<dbReference type="KEGG" id="cqi:110709687"/>
<dbReference type="Proteomes" id="UP000596660">
    <property type="component" value="Unplaced"/>
</dbReference>
<dbReference type="GO" id="GO:0004674">
    <property type="term" value="F:protein serine/threonine kinase activity"/>
    <property type="evidence" value="ECO:0007669"/>
    <property type="project" value="UniProtKB-KW"/>
</dbReference>
<protein>
    <recommendedName>
        <fullName evidence="1">non-specific serine/threonine protein kinase</fullName>
        <ecNumber evidence="1">2.7.11.1</ecNumber>
    </recommendedName>
</protein>
<dbReference type="OrthoDB" id="4062651at2759"/>
<dbReference type="Pfam" id="PF00069">
    <property type="entry name" value="Pkinase"/>
    <property type="match status" value="2"/>
</dbReference>